<dbReference type="GO" id="GO:0003950">
    <property type="term" value="F:NAD+ poly-ADP-ribosyltransferase activity"/>
    <property type="evidence" value="ECO:0007669"/>
    <property type="project" value="UniProtKB-ARBA"/>
</dbReference>
<protein>
    <recommendedName>
        <fullName evidence="10">NAD(P)(+)--arginine ADP-ribosyltransferase</fullName>
        <ecNumber evidence="10">2.4.2.31</ecNumber>
    </recommendedName>
    <alternativeName>
        <fullName evidence="10">Mono(ADP-ribosyl)transferase</fullName>
    </alternativeName>
</protein>
<keyword evidence="7 10" id="KW-0520">NAD</keyword>
<dbReference type="EC" id="2.4.2.31" evidence="10"/>
<dbReference type="GO" id="GO:0044194">
    <property type="term" value="C:cytolytic granule"/>
    <property type="evidence" value="ECO:0007669"/>
    <property type="project" value="UniProtKB-ARBA"/>
</dbReference>
<feature type="signal peptide" evidence="10">
    <location>
        <begin position="1"/>
        <end position="17"/>
    </location>
</feature>
<dbReference type="Proteomes" id="UP001333110">
    <property type="component" value="Unassembled WGS sequence"/>
</dbReference>
<evidence type="ECO:0000256" key="5">
    <source>
        <dbReference type="ARBA" id="ARBA00022729"/>
    </source>
</evidence>
<keyword evidence="5 10" id="KW-0732">Signal</keyword>
<keyword evidence="12" id="KW-1185">Reference proteome</keyword>
<gene>
    <name evidence="11" type="ORF">QYF61_002427</name>
</gene>
<comment type="caution">
    <text evidence="11">The sequence shown here is derived from an EMBL/GenBank/DDBJ whole genome shotgun (WGS) entry which is preliminary data.</text>
</comment>
<keyword evidence="6 10" id="KW-0521">NADP</keyword>
<accession>A0AAN7PAV4</accession>
<dbReference type="GO" id="GO:0106274">
    <property type="term" value="F:NAD+-protein-arginine ADP-ribosyltransferase activity"/>
    <property type="evidence" value="ECO:0007669"/>
    <property type="project" value="UniProtKB-EC"/>
</dbReference>
<feature type="chain" id="PRO_5042664842" description="NAD(P)(+)--arginine ADP-ribosyltransferase" evidence="10">
    <location>
        <begin position="18"/>
        <end position="308"/>
    </location>
</feature>
<evidence type="ECO:0000256" key="4">
    <source>
        <dbReference type="ARBA" id="ARBA00022695"/>
    </source>
</evidence>
<dbReference type="PROSITE" id="PS01291">
    <property type="entry name" value="ART"/>
    <property type="match status" value="1"/>
</dbReference>
<keyword evidence="3 10" id="KW-0808">Transferase</keyword>
<dbReference type="Pfam" id="PF01129">
    <property type="entry name" value="ART"/>
    <property type="match status" value="1"/>
</dbReference>
<keyword evidence="2 10" id="KW-0328">Glycosyltransferase</keyword>
<evidence type="ECO:0000256" key="8">
    <source>
        <dbReference type="ARBA" id="ARBA00023157"/>
    </source>
</evidence>
<organism evidence="11 12">
    <name type="scientific">Mycteria americana</name>
    <name type="common">Wood stork</name>
    <dbReference type="NCBI Taxonomy" id="33587"/>
    <lineage>
        <taxon>Eukaryota</taxon>
        <taxon>Metazoa</taxon>
        <taxon>Chordata</taxon>
        <taxon>Craniata</taxon>
        <taxon>Vertebrata</taxon>
        <taxon>Euteleostomi</taxon>
        <taxon>Archelosauria</taxon>
        <taxon>Archosauria</taxon>
        <taxon>Dinosauria</taxon>
        <taxon>Saurischia</taxon>
        <taxon>Theropoda</taxon>
        <taxon>Coelurosauria</taxon>
        <taxon>Aves</taxon>
        <taxon>Neognathae</taxon>
        <taxon>Neoaves</taxon>
        <taxon>Aequornithes</taxon>
        <taxon>Ciconiiformes</taxon>
        <taxon>Ciconiidae</taxon>
        <taxon>Mycteria</taxon>
    </lineage>
</organism>
<keyword evidence="8" id="KW-1015">Disulfide bond</keyword>
<evidence type="ECO:0000256" key="6">
    <source>
        <dbReference type="ARBA" id="ARBA00022857"/>
    </source>
</evidence>
<dbReference type="PANTHER" id="PTHR10339">
    <property type="entry name" value="ADP-RIBOSYLTRANSFERASE"/>
    <property type="match status" value="1"/>
</dbReference>
<evidence type="ECO:0000256" key="1">
    <source>
        <dbReference type="ARBA" id="ARBA00009558"/>
    </source>
</evidence>
<dbReference type="SUPFAM" id="SSF56399">
    <property type="entry name" value="ADP-ribosylation"/>
    <property type="match status" value="1"/>
</dbReference>
<dbReference type="GO" id="GO:0016779">
    <property type="term" value="F:nucleotidyltransferase activity"/>
    <property type="evidence" value="ECO:0007669"/>
    <property type="project" value="UniProtKB-KW"/>
</dbReference>
<comment type="similarity">
    <text evidence="1 10">Belongs to the Arg-specific ADP-ribosyltransferase family.</text>
</comment>
<evidence type="ECO:0000256" key="9">
    <source>
        <dbReference type="ARBA" id="ARBA00047597"/>
    </source>
</evidence>
<proteinExistence type="inferred from homology"/>
<reference evidence="11 12" key="1">
    <citation type="journal article" date="2023" name="J. Hered.">
        <title>Chromosome-level genome of the wood stork (Mycteria americana) provides insight into avian chromosome evolution.</title>
        <authorList>
            <person name="Flamio R. Jr."/>
            <person name="Ramstad K.M."/>
        </authorList>
    </citation>
    <scope>NUCLEOTIDE SEQUENCE [LARGE SCALE GENOMIC DNA]</scope>
    <source>
        <strain evidence="11">JAX WOST 10</strain>
    </source>
</reference>
<dbReference type="PRINTS" id="PR00970">
    <property type="entry name" value="RIBTRNSFRASE"/>
</dbReference>
<evidence type="ECO:0000256" key="3">
    <source>
        <dbReference type="ARBA" id="ARBA00022679"/>
    </source>
</evidence>
<dbReference type="EMBL" id="JAUNZN010000001">
    <property type="protein sequence ID" value="KAK4829162.1"/>
    <property type="molecule type" value="Genomic_DNA"/>
</dbReference>
<evidence type="ECO:0000256" key="10">
    <source>
        <dbReference type="RuleBase" id="RU361228"/>
    </source>
</evidence>
<evidence type="ECO:0000256" key="7">
    <source>
        <dbReference type="ARBA" id="ARBA00023027"/>
    </source>
</evidence>
<dbReference type="GO" id="GO:0005615">
    <property type="term" value="C:extracellular space"/>
    <property type="evidence" value="ECO:0007669"/>
    <property type="project" value="UniProtKB-ARBA"/>
</dbReference>
<dbReference type="InterPro" id="IPR000768">
    <property type="entry name" value="ART"/>
</dbReference>
<evidence type="ECO:0000256" key="2">
    <source>
        <dbReference type="ARBA" id="ARBA00022676"/>
    </source>
</evidence>
<dbReference type="GO" id="GO:0046677">
    <property type="term" value="P:response to antibiotic"/>
    <property type="evidence" value="ECO:0007669"/>
    <property type="project" value="UniProtKB-ARBA"/>
</dbReference>
<evidence type="ECO:0000313" key="11">
    <source>
        <dbReference type="EMBL" id="KAK4829162.1"/>
    </source>
</evidence>
<dbReference type="FunFam" id="3.90.176.10:FF:000001">
    <property type="entry name" value="NAD(P)(+)--arginine ADP-ribosyltransferase"/>
    <property type="match status" value="1"/>
</dbReference>
<comment type="catalytic activity">
    <reaction evidence="9 10">
        <text>L-arginyl-[protein] + NAD(+) = N(omega)-(ADP-D-ribosyl)-L-arginyl-[protein] + nicotinamide + H(+)</text>
        <dbReference type="Rhea" id="RHEA:19149"/>
        <dbReference type="Rhea" id="RHEA-COMP:10532"/>
        <dbReference type="Rhea" id="RHEA-COMP:15087"/>
        <dbReference type="ChEBI" id="CHEBI:15378"/>
        <dbReference type="ChEBI" id="CHEBI:17154"/>
        <dbReference type="ChEBI" id="CHEBI:29965"/>
        <dbReference type="ChEBI" id="CHEBI:57540"/>
        <dbReference type="ChEBI" id="CHEBI:142554"/>
        <dbReference type="EC" id="2.4.2.31"/>
    </reaction>
</comment>
<evidence type="ECO:0000313" key="12">
    <source>
        <dbReference type="Proteomes" id="UP001333110"/>
    </source>
</evidence>
<dbReference type="InterPro" id="IPR050999">
    <property type="entry name" value="ADP-ribosyltransferase_ARG"/>
</dbReference>
<name>A0AAN7PAV4_MYCAM</name>
<sequence length="308" mass="34646">MEHLALGLVLLAGTLTASSPPRLQDLDPVKEVALDMAPTSFDDQYRGCSRMMEEELEELNRTEFANNSVYAEAWTHAAAEWRSRQGHVPRLLGLRPERAVALLAYTLHGPLYLAFNTAVREAGRSRGEYLGAFRFKALHFLLTEALRALRDTQPRRCHRVYRGVRGIRFTARPRQSVRFGQFTSTSLRNESTLPFGQDTFFSVETCYGVPIKDFSFFPTEEEVLIPPFESFEVTDVARDGDRALIQLRSQDALSTYNCELVTAKHGTARHSTARHGMARRGTVQHSMAKHGMALHGTARHGTVQHSMA</sequence>
<dbReference type="Gene3D" id="3.90.176.10">
    <property type="entry name" value="Toxin ADP-ribosyltransferase, Chain A, domain 1"/>
    <property type="match status" value="1"/>
</dbReference>
<dbReference type="AlphaFoldDB" id="A0AAN7PAV4"/>
<dbReference type="PANTHER" id="PTHR10339:SF19">
    <property type="entry name" value="GPI-LINKED NAD(P)(+)--ARGININE ADP-RIBOSYLTRANSFERASE 1"/>
    <property type="match status" value="1"/>
</dbReference>
<keyword evidence="4" id="KW-0548">Nucleotidyltransferase</keyword>
<dbReference type="PROSITE" id="PS51996">
    <property type="entry name" value="TR_MART"/>
    <property type="match status" value="1"/>
</dbReference>